<feature type="compositionally biased region" description="Low complexity" evidence="1">
    <location>
        <begin position="1708"/>
        <end position="1719"/>
    </location>
</feature>
<reference evidence="3 4" key="1">
    <citation type="journal article" date="2010" name="BMC Genomics">
        <title>Genome analysis and comparative genomics of a Giardia intestinalis assemblage E isolate.</title>
        <authorList>
            <person name="Jerlstrom-Hultqvist J."/>
            <person name="Franzen O."/>
            <person name="Ankarklev J."/>
            <person name="Xu F."/>
            <person name="Nohynkova E."/>
            <person name="Andersson J.O."/>
            <person name="Svard S.G."/>
            <person name="Andersson B."/>
        </authorList>
    </citation>
    <scope>NUCLEOTIDE SEQUENCE [LARGE SCALE GENOMIC DNA]</scope>
    <source>
        <strain evidence="3 4">P15</strain>
    </source>
</reference>
<accession>E1EWD1</accession>
<feature type="transmembrane region" description="Helical" evidence="2">
    <location>
        <begin position="107"/>
        <end position="132"/>
    </location>
</feature>
<organism evidence="3 4">
    <name type="scientific">Giardia intestinalis (strain P15)</name>
    <name type="common">Giardia lamblia</name>
    <dbReference type="NCBI Taxonomy" id="658858"/>
    <lineage>
        <taxon>Eukaryota</taxon>
        <taxon>Metamonada</taxon>
        <taxon>Diplomonadida</taxon>
        <taxon>Hexamitidae</taxon>
        <taxon>Giardiinae</taxon>
        <taxon>Giardia</taxon>
    </lineage>
</organism>
<feature type="region of interest" description="Disordered" evidence="1">
    <location>
        <begin position="1579"/>
        <end position="1598"/>
    </location>
</feature>
<feature type="transmembrane region" description="Helical" evidence="2">
    <location>
        <begin position="144"/>
        <end position="164"/>
    </location>
</feature>
<feature type="compositionally biased region" description="Polar residues" evidence="1">
    <location>
        <begin position="504"/>
        <end position="514"/>
    </location>
</feature>
<dbReference type="Proteomes" id="UP000008974">
    <property type="component" value="Unassembled WGS sequence"/>
</dbReference>
<feature type="transmembrane region" description="Helical" evidence="2">
    <location>
        <begin position="63"/>
        <end position="86"/>
    </location>
</feature>
<feature type="compositionally biased region" description="Polar residues" evidence="1">
    <location>
        <begin position="451"/>
        <end position="492"/>
    </location>
</feature>
<feature type="compositionally biased region" description="Basic and acidic residues" evidence="1">
    <location>
        <begin position="1720"/>
        <end position="1735"/>
    </location>
</feature>
<feature type="region of interest" description="Disordered" evidence="1">
    <location>
        <begin position="451"/>
        <end position="514"/>
    </location>
</feature>
<dbReference type="EMBL" id="ACVC01000027">
    <property type="protein sequence ID" value="EFO65525.1"/>
    <property type="molecule type" value="Genomic_DNA"/>
</dbReference>
<feature type="region of interest" description="Disordered" evidence="1">
    <location>
        <begin position="1707"/>
        <end position="1763"/>
    </location>
</feature>
<protein>
    <submittedName>
        <fullName evidence="3">Uncharacterized protein</fullName>
    </submittedName>
</protein>
<feature type="transmembrane region" description="Helical" evidence="2">
    <location>
        <begin position="176"/>
        <end position="205"/>
    </location>
</feature>
<feature type="transmembrane region" description="Helical" evidence="2">
    <location>
        <begin position="2131"/>
        <end position="2149"/>
    </location>
</feature>
<dbReference type="VEuPathDB" id="GiardiaDB:GLP15_5202"/>
<comment type="caution">
    <text evidence="3">The sequence shown here is derived from an EMBL/GenBank/DDBJ whole genome shotgun (WGS) entry which is preliminary data.</text>
</comment>
<feature type="transmembrane region" description="Helical" evidence="2">
    <location>
        <begin position="2013"/>
        <end position="2034"/>
    </location>
</feature>
<evidence type="ECO:0000313" key="3">
    <source>
        <dbReference type="EMBL" id="EFO65525.1"/>
    </source>
</evidence>
<feature type="compositionally biased region" description="Polar residues" evidence="1">
    <location>
        <begin position="1751"/>
        <end position="1760"/>
    </location>
</feature>
<keyword evidence="2" id="KW-1133">Transmembrane helix</keyword>
<dbReference type="OMA" id="MYLLVIN"/>
<feature type="region of interest" description="Disordered" evidence="1">
    <location>
        <begin position="1364"/>
        <end position="1385"/>
    </location>
</feature>
<feature type="compositionally biased region" description="Basic and acidic residues" evidence="1">
    <location>
        <begin position="1372"/>
        <end position="1385"/>
    </location>
</feature>
<sequence>MLSDLGENSFAADRDGIRMHFIHQIRRKNAAYTIQILSLSVSLILSLIIAISQETVARSLRFLVAAIVVMALHACLIIFAESYCDARCQCTSEYHSIKSFTLKDKPCGCFATIVPTTINVLNTFGCLFSLWYLLTLKAYAIKDFFISIYALLSSYLIVSFPVVMGRQSCLHRGVQVITFLIFISTLVNVLRGSTLLVLLVSIFLIKLVSFHFSFEQLNKRPLQLIMDSQALQLLSKQFIATTFANLLPHRALDYIYQDKDIKLQVHADMYLLVINVDISCLRKKLQKHMYATINTHTKLASNNISFPPLTDCYINHIIASIINQFISCIDTILLDDFPQLTKVYSNLNTIKVIAGDSFTQYNNKQTPKGAELGTENVEPKDYMKILSTFALLVSRCAGIFGIRTDSVITFGDLAIGFLGSHHMSCYEVFGAPVALATKLYEKIVMYNQETMRQSESNTVSDSQSYKSGRSWNGSTTSTNSDSFVSSNHNAMTTDDAGDKPFGHSSKTPSTKCSLSLSKDSFPSGHDYMPHYLDITHSSLDNEPIHNIANSIKTNADPKTKLLSASGMSFSRAYHSIAEISVEFNELPSNVYFSVVNMLSRPLEEYGNRGTEGSDTITSDIVCSDVFSDDPQPLTNADLESSMNFRRFLAARRGNTRSAIYSRRRSVIKALNTTTSPTGDTFPQKLISLHQNPESSTSIHSKHKFRSHSSTVHQTIPLNSTFFYSSSSTNSMRFWSPKNLKIDAIYVNNALSQLSYPCSTKTSPNFHEVCDMKVSILQISPDGLSTTPLLIEYPSRITHKYRNFLFYKPPLYMFYDSIKLTLPGSSLSSNSSTSSSSHHSLGILSFTNHNYSLIVCLLAFGIKHRILVSEQDTVKKINSEEYHDINLKEHSNLSINKSIDTSLGETLTSSQATHDTFSLSECTDTMVSNTSVQRGEKSPKYECWDAESSYQLLLQTEELILRTKDPGSSGYRALHMLDSIPIYNSKAMRKLFRLLNTDLERFDRVITSLNKSFLPQSNAAGNLGTLTNNHFDFDFLVANAGFCKKKQPDAEWPSFLKEVKMPVIKPVDNTIEFQSYRDYDSSQFSSLVYTLSGDPTPLTTSSDSQGTPLTTPIFESANPENPPLMITSSNVLSTQTFSDSRLTNLYMHKSQLLPSNVMAPENLPIPGHQALLKSKHSDPNLKTLMTIVTRKTESFDSSSMNVDNVLPIQCFKRRAYSYVDFSANKLDILYNKIGRRSITHLETTKHSFLENNQKPRKLTDCLRNLQINELKAFSQSLDKRLRSRDANQHKSDSKFKFNSAQSNSARFPLHSHADDEVEIPLLTLKSSSIEYSSTNDSCTESLPETPKSVASHLPIHRSALSHLCQSISPSSDTDGKPDNNYSQKKDDYPLNCSFMKMNKTSITALQESDDSMHTLSLVRESDQSVSTDNISDIQFSKASANQLNNPADKAFGWTSGASTYPLPAGPSTHPKTASLSIPNFSGSMPTDGPSNPPTTLDSYSCLYKLEIAGENDETENSVQSVILFNGSMHLPDNGAHDIAPTSILSQFRGNKSTMGGNPRAMVYQAPETLDGTVSPLSIASYTDSPRTNSKATSYKPSSCTDGVDDDPLLNPIIWQTNSFITLGKPGTERPSVNTTGRSIETSFHATTSHALKDMVTTRLAPTPAYTPINLSNINQYKSIVYATFGVAFDLVARPSICASSIPGTHPICSSSSLRGGPSSNSKHDCEDTAFKAKTESTSEEDQYSSGRRDTNSDAAQESLSQTRKRHSKFLHSNWQSMIYLKRCSLNAALSYIQLSDTTEDEEMHKISEHQLPIELGRPRLHTSAPEADTETSEKSACSFFTCARLRKIYTGELEQSQRSLNKPRGWLRCSTPLFTCPLLKLLLRPLIYKPILEEHVSFLITLTSGYLLRIFFDILFYVIFLFMLFGAYEVTDTNQHIYLLYIYGRLLTFRNPCQNKQFSTHSTSNMSWQSSFSILSMERCNFSLSNLVHIAKLDNSNIGLASALAQNYTQLQHFHAFMSTLLCLRILLTLFRAFITSRKSKPIISTRAVLFGRLMKEHPILYRLVQITRYVTAIVDAVSGSMLILTRTFVLYEYFRGLRDFTTSNFVFFFFLIITTWRSITLELSPLCNTNTGAMISLCTHICANIIFLLDSINHLAPVLRIFKEIRYIYLAVNYYIFNVLQKIEPTYNISNLTDISSCLQTKRIQDADYQQFYATFPLLTNYVSLLPDLRFKTPMKAIWSTYRTIRQSIPNYSSPLIAYLSCAFSKADTKPLKSVTCQTLDDAFALTREFPSIRSLPSAIYFSCIILCIVHVLFGQRDLYHAMLNHVAQGISTYSETKKVIGVIACNKLERVFFDCYLHNIFSSCNVLTYQAERLHKGISMDRNPAYMGKQLKLVGMVSDLIYDTEVQFPHATTEHIASGSLKQKTRLPFIVLRFLQARISSILAKRNYYRATDAKHKPTIVTERMTKKAVRQLRSPSTPRRPAVPTTLPDKRITSVTSFANMHDCYDISKSLESLFIERSGDSSAQLSYLYSDEELHQIIKRSKFSSWRKYALFRSCYNSCNFTFRYLYNLDTLKLILANKFSMKICDENVYTLKPDTVFEPYYSKTLAGILRALIVYNDKRFNSMPSPFFFIPPSYMLCITITELYDAIVEEGAHITLLKYMTLLKIISDTVVRDSNLLYVQKDFTFYIIYNTPYLSKFSSIHNVNDPMDCYAAIFYLCKIAYSIRKFFLWELEKRFYTQTFKVFGYINLHHELNLCLVGRRLNRLDILDTAALHERIRSMSLICGPFDIVLQDELYKITKEVYRMSFSTRRMLNIEIDETGIYKKLLNITEGI</sequence>
<keyword evidence="2" id="KW-0812">Transmembrane</keyword>
<feature type="transmembrane region" description="Helical" evidence="2">
    <location>
        <begin position="29"/>
        <end position="51"/>
    </location>
</feature>
<feature type="transmembrane region" description="Helical" evidence="2">
    <location>
        <begin position="2296"/>
        <end position="2314"/>
    </location>
</feature>
<evidence type="ECO:0000256" key="1">
    <source>
        <dbReference type="SAM" id="MobiDB-lite"/>
    </source>
</evidence>
<proteinExistence type="predicted"/>
<keyword evidence="2" id="KW-0472">Membrane</keyword>
<gene>
    <name evidence="3" type="ORF">GLP15_5202</name>
</gene>
<evidence type="ECO:0000313" key="4">
    <source>
        <dbReference type="Proteomes" id="UP000008974"/>
    </source>
</evidence>
<feature type="transmembrane region" description="Helical" evidence="2">
    <location>
        <begin position="2100"/>
        <end position="2119"/>
    </location>
</feature>
<feature type="transmembrane region" description="Helical" evidence="2">
    <location>
        <begin position="1905"/>
        <end position="1927"/>
    </location>
</feature>
<dbReference type="OrthoDB" id="10691967at2759"/>
<evidence type="ECO:0000256" key="2">
    <source>
        <dbReference type="SAM" id="Phobius"/>
    </source>
</evidence>
<name>E1EWD1_GIAIA</name>